<dbReference type="Proteomes" id="UP001316087">
    <property type="component" value="Unassembled WGS sequence"/>
</dbReference>
<proteinExistence type="predicted"/>
<dbReference type="CDD" id="cd07067">
    <property type="entry name" value="HP_PGM_like"/>
    <property type="match status" value="1"/>
</dbReference>
<evidence type="ECO:0000313" key="2">
    <source>
        <dbReference type="Proteomes" id="UP001316087"/>
    </source>
</evidence>
<protein>
    <submittedName>
        <fullName evidence="1">Histidine phosphatase family protein</fullName>
    </submittedName>
</protein>
<dbReference type="SMART" id="SM00855">
    <property type="entry name" value="PGAM"/>
    <property type="match status" value="1"/>
</dbReference>
<organism evidence="1 2">
    <name type="scientific">Solibacillus palustris</name>
    <dbReference type="NCBI Taxonomy" id="2908203"/>
    <lineage>
        <taxon>Bacteria</taxon>
        <taxon>Bacillati</taxon>
        <taxon>Bacillota</taxon>
        <taxon>Bacilli</taxon>
        <taxon>Bacillales</taxon>
        <taxon>Caryophanaceae</taxon>
        <taxon>Solibacillus</taxon>
    </lineage>
</organism>
<dbReference type="PANTHER" id="PTHR48100">
    <property type="entry name" value="BROAD-SPECIFICITY PHOSPHATASE YOR283W-RELATED"/>
    <property type="match status" value="1"/>
</dbReference>
<dbReference type="SUPFAM" id="SSF53254">
    <property type="entry name" value="Phosphoglycerate mutase-like"/>
    <property type="match status" value="1"/>
</dbReference>
<accession>A0ABS9UAZ4</accession>
<keyword evidence="2" id="KW-1185">Reference proteome</keyword>
<dbReference type="InterPro" id="IPR029033">
    <property type="entry name" value="His_PPase_superfam"/>
</dbReference>
<dbReference type="InterPro" id="IPR050275">
    <property type="entry name" value="PGM_Phosphatase"/>
</dbReference>
<sequence>MTKFLLIRHCSAEGQEPEAALTEAGLEQAQQLADFLETYSIDRIISSPFTRTIQTITPFALKNNLHIEIDERLMERVLSSENLPDWYDKLQQTFKDKDVKFTGGESSNEAAHRILSLVHELNNKESETIALVTHGNLSSLLLNSFSPSFGFEQWKQLTNPDVYMIETDSNETQYNRIWR</sequence>
<dbReference type="InterPro" id="IPR013078">
    <property type="entry name" value="His_Pase_superF_clade-1"/>
</dbReference>
<comment type="caution">
    <text evidence="1">The sequence shown here is derived from an EMBL/GenBank/DDBJ whole genome shotgun (WGS) entry which is preliminary data.</text>
</comment>
<dbReference type="Gene3D" id="3.40.50.1240">
    <property type="entry name" value="Phosphoglycerate mutase-like"/>
    <property type="match status" value="1"/>
</dbReference>
<reference evidence="1 2" key="1">
    <citation type="submission" date="2022-03" db="EMBL/GenBank/DDBJ databases">
        <authorList>
            <person name="Jo J.-H."/>
            <person name="Im W.-T."/>
        </authorList>
    </citation>
    <scope>NUCLEOTIDE SEQUENCE [LARGE SCALE GENOMIC DNA]</scope>
    <source>
        <strain evidence="1 2">MA9</strain>
    </source>
</reference>
<dbReference type="PANTHER" id="PTHR48100:SF1">
    <property type="entry name" value="HISTIDINE PHOSPHATASE FAMILY PROTEIN-RELATED"/>
    <property type="match status" value="1"/>
</dbReference>
<name>A0ABS9UAZ4_9BACL</name>
<dbReference type="RefSeq" id="WP_241368541.1">
    <property type="nucleotide sequence ID" value="NZ_JAKZFC010000001.1"/>
</dbReference>
<evidence type="ECO:0000313" key="1">
    <source>
        <dbReference type="EMBL" id="MCH7321516.1"/>
    </source>
</evidence>
<gene>
    <name evidence="1" type="ORF">LZ480_06375</name>
</gene>
<dbReference type="Pfam" id="PF00300">
    <property type="entry name" value="His_Phos_1"/>
    <property type="match status" value="1"/>
</dbReference>
<dbReference type="EMBL" id="JAKZFC010000001">
    <property type="protein sequence ID" value="MCH7321516.1"/>
    <property type="molecule type" value="Genomic_DNA"/>
</dbReference>